<dbReference type="InterPro" id="IPR000073">
    <property type="entry name" value="AB_hydrolase_1"/>
</dbReference>
<dbReference type="SUPFAM" id="SSF53474">
    <property type="entry name" value="alpha/beta-Hydrolases"/>
    <property type="match status" value="1"/>
</dbReference>
<dbReference type="PANTHER" id="PTHR43689">
    <property type="entry name" value="HYDROLASE"/>
    <property type="match status" value="1"/>
</dbReference>
<dbReference type="GO" id="GO:0016787">
    <property type="term" value="F:hydrolase activity"/>
    <property type="evidence" value="ECO:0007669"/>
    <property type="project" value="UniProtKB-KW"/>
</dbReference>
<keyword evidence="2" id="KW-0378">Hydrolase</keyword>
<sequence>MDISLHADDGTRLAARRRGRGTPVVLVHGTAGGLDSWAPVAPYLEDSFELWTYARRGYAPSGGCARPKSFADDVSDLRAVAAAAGSAAVVGASYGAIVGLHAARAGGVGSLVLFEPPLFAAGASGAAGVVDEYRALVAAGDLAGANHLFAAEVARVPAPLLAALAAAPADPVPDDAVPADAAPDGAALAEAVGSLHDLEALAADPGDVERWRSIDARVLLLQGGESWEPIPSTMDALAAVLPAAERVVFPGHLHFATHTAPDLFADAVRRFLGA</sequence>
<feature type="domain" description="AB hydrolase-1" evidence="1">
    <location>
        <begin position="24"/>
        <end position="267"/>
    </location>
</feature>
<keyword evidence="3" id="KW-1185">Reference proteome</keyword>
<dbReference type="Proteomes" id="UP001500967">
    <property type="component" value="Unassembled WGS sequence"/>
</dbReference>
<dbReference type="EMBL" id="BAAAGX010000016">
    <property type="protein sequence ID" value="GAA0252705.1"/>
    <property type="molecule type" value="Genomic_DNA"/>
</dbReference>
<reference evidence="3" key="1">
    <citation type="journal article" date="2019" name="Int. J. Syst. Evol. Microbiol.">
        <title>The Global Catalogue of Microorganisms (GCM) 10K type strain sequencing project: providing services to taxonomists for standard genome sequencing and annotation.</title>
        <authorList>
            <consortium name="The Broad Institute Genomics Platform"/>
            <consortium name="The Broad Institute Genome Sequencing Center for Infectious Disease"/>
            <person name="Wu L."/>
            <person name="Ma J."/>
        </authorList>
    </citation>
    <scope>NUCLEOTIDE SEQUENCE [LARGE SCALE GENOMIC DNA]</scope>
    <source>
        <strain evidence="3">JCM 10425</strain>
    </source>
</reference>
<proteinExistence type="predicted"/>
<dbReference type="Gene3D" id="3.40.50.1820">
    <property type="entry name" value="alpha/beta hydrolase"/>
    <property type="match status" value="1"/>
</dbReference>
<evidence type="ECO:0000313" key="3">
    <source>
        <dbReference type="Proteomes" id="UP001500967"/>
    </source>
</evidence>
<name>A0ABP3E825_9ACTN</name>
<organism evidence="2 3">
    <name type="scientific">Cryptosporangium japonicum</name>
    <dbReference type="NCBI Taxonomy" id="80872"/>
    <lineage>
        <taxon>Bacteria</taxon>
        <taxon>Bacillati</taxon>
        <taxon>Actinomycetota</taxon>
        <taxon>Actinomycetes</taxon>
        <taxon>Cryptosporangiales</taxon>
        <taxon>Cryptosporangiaceae</taxon>
        <taxon>Cryptosporangium</taxon>
    </lineage>
</organism>
<comment type="caution">
    <text evidence="2">The sequence shown here is derived from an EMBL/GenBank/DDBJ whole genome shotgun (WGS) entry which is preliminary data.</text>
</comment>
<accession>A0ABP3E825</accession>
<dbReference type="RefSeq" id="WP_344650602.1">
    <property type="nucleotide sequence ID" value="NZ_BAAAGX010000016.1"/>
</dbReference>
<protein>
    <submittedName>
        <fullName evidence="2">Alpha/beta fold hydrolase</fullName>
    </submittedName>
</protein>
<evidence type="ECO:0000313" key="2">
    <source>
        <dbReference type="EMBL" id="GAA0252705.1"/>
    </source>
</evidence>
<gene>
    <name evidence="2" type="ORF">GCM10009539_42360</name>
</gene>
<evidence type="ECO:0000259" key="1">
    <source>
        <dbReference type="Pfam" id="PF12697"/>
    </source>
</evidence>
<dbReference type="Pfam" id="PF12697">
    <property type="entry name" value="Abhydrolase_6"/>
    <property type="match status" value="1"/>
</dbReference>
<dbReference type="InterPro" id="IPR029058">
    <property type="entry name" value="AB_hydrolase_fold"/>
</dbReference>
<dbReference type="PANTHER" id="PTHR43689:SF53">
    <property type="entry name" value="ALPHA_BETA-HYDROLASES SUPERFAMILY PROTEIN"/>
    <property type="match status" value="1"/>
</dbReference>